<proteinExistence type="predicted"/>
<dbReference type="GO" id="GO:0046872">
    <property type="term" value="F:metal ion binding"/>
    <property type="evidence" value="ECO:0007669"/>
    <property type="project" value="UniProtKB-KW"/>
</dbReference>
<dbReference type="InterPro" id="IPR018833">
    <property type="entry name" value="Rv2993c-like_N"/>
</dbReference>
<dbReference type="Pfam" id="PF01557">
    <property type="entry name" value="FAA_hydrolase"/>
    <property type="match status" value="1"/>
</dbReference>
<dbReference type="AlphaFoldDB" id="A0A4R5KS88"/>
<accession>A0A4R5KS88</accession>
<organism evidence="4 5">
    <name type="scientific">Paenibacillus piri</name>
    <dbReference type="NCBI Taxonomy" id="2547395"/>
    <lineage>
        <taxon>Bacteria</taxon>
        <taxon>Bacillati</taxon>
        <taxon>Bacillota</taxon>
        <taxon>Bacilli</taxon>
        <taxon>Bacillales</taxon>
        <taxon>Paenibacillaceae</taxon>
        <taxon>Paenibacillus</taxon>
    </lineage>
</organism>
<dbReference type="PANTHER" id="PTHR11820">
    <property type="entry name" value="ACYLPYRUVASE"/>
    <property type="match status" value="1"/>
</dbReference>
<evidence type="ECO:0000313" key="4">
    <source>
        <dbReference type="EMBL" id="TDF98641.1"/>
    </source>
</evidence>
<keyword evidence="5" id="KW-1185">Reference proteome</keyword>
<keyword evidence="1" id="KW-0479">Metal-binding</keyword>
<dbReference type="RefSeq" id="WP_133226884.1">
    <property type="nucleotide sequence ID" value="NZ_SMRT01000003.1"/>
</dbReference>
<dbReference type="EMBL" id="SMRT01000003">
    <property type="protein sequence ID" value="TDF98641.1"/>
    <property type="molecule type" value="Genomic_DNA"/>
</dbReference>
<gene>
    <name evidence="4" type="ORF">E1757_08860</name>
</gene>
<dbReference type="OrthoDB" id="9805307at2"/>
<dbReference type="SUPFAM" id="SSF56529">
    <property type="entry name" value="FAH"/>
    <property type="match status" value="1"/>
</dbReference>
<sequence length="254" mass="27539">MKFARYRENNSGLIKSAVLKEQALHEIEGDLFGGWTYTGPSVPLKDVTLLPPLEPRSVIGVGANYIAPGGTKPEQLPDIPVLFFKPLSSVIGTDEPIVIPAGIEEVKFESELAVVIGKAARHVSEQDALDYVFGYTIANDVTAPQFFHPNGHWMVGKSFDSFTPLGPYLETEINLDTVRVQAAHNGKLKQDSGLDLIILTVPFLISYLSRVMTLQPGDVILSGSPAGAEFMKAGDEIDCIIDEIGVLHNPVVVE</sequence>
<dbReference type="GO" id="GO:0003824">
    <property type="term" value="F:catalytic activity"/>
    <property type="evidence" value="ECO:0007669"/>
    <property type="project" value="InterPro"/>
</dbReference>
<dbReference type="Gene3D" id="2.30.30.370">
    <property type="entry name" value="FAH"/>
    <property type="match status" value="1"/>
</dbReference>
<dbReference type="InterPro" id="IPR011234">
    <property type="entry name" value="Fumarylacetoacetase-like_C"/>
</dbReference>
<protein>
    <submittedName>
        <fullName evidence="4">DUF2437 domain-containing protein</fullName>
    </submittedName>
</protein>
<feature type="domain" description="Rv2993c-like N-terminal" evidence="3">
    <location>
        <begin position="1"/>
        <end position="52"/>
    </location>
</feature>
<dbReference type="InterPro" id="IPR036663">
    <property type="entry name" value="Fumarylacetoacetase_C_sf"/>
</dbReference>
<dbReference type="Gene3D" id="3.90.850.10">
    <property type="entry name" value="Fumarylacetoacetase-like, C-terminal domain"/>
    <property type="match status" value="1"/>
</dbReference>
<evidence type="ECO:0000259" key="2">
    <source>
        <dbReference type="Pfam" id="PF01557"/>
    </source>
</evidence>
<evidence type="ECO:0000313" key="5">
    <source>
        <dbReference type="Proteomes" id="UP000295636"/>
    </source>
</evidence>
<dbReference type="Pfam" id="PF10370">
    <property type="entry name" value="Rv2993c-like_N"/>
    <property type="match status" value="1"/>
</dbReference>
<evidence type="ECO:0000256" key="1">
    <source>
        <dbReference type="ARBA" id="ARBA00022723"/>
    </source>
</evidence>
<comment type="caution">
    <text evidence="4">The sequence shown here is derived from an EMBL/GenBank/DDBJ whole genome shotgun (WGS) entry which is preliminary data.</text>
</comment>
<evidence type="ECO:0000259" key="3">
    <source>
        <dbReference type="Pfam" id="PF10370"/>
    </source>
</evidence>
<dbReference type="Proteomes" id="UP000295636">
    <property type="component" value="Unassembled WGS sequence"/>
</dbReference>
<feature type="domain" description="Fumarylacetoacetase-like C-terminal" evidence="2">
    <location>
        <begin position="58"/>
        <end position="252"/>
    </location>
</feature>
<name>A0A4R5KS88_9BACL</name>
<reference evidence="4 5" key="1">
    <citation type="submission" date="2019-03" db="EMBL/GenBank/DDBJ databases">
        <title>This is whole genome sequence of Paenibacillus sp MS74 strain.</title>
        <authorList>
            <person name="Trinh H.N."/>
        </authorList>
    </citation>
    <scope>NUCLEOTIDE SEQUENCE [LARGE SCALE GENOMIC DNA]</scope>
    <source>
        <strain evidence="4 5">MS74</strain>
    </source>
</reference>